<evidence type="ECO:0000256" key="1">
    <source>
        <dbReference type="SAM" id="MobiDB-lite"/>
    </source>
</evidence>
<feature type="compositionally biased region" description="Basic and acidic residues" evidence="1">
    <location>
        <begin position="42"/>
        <end position="57"/>
    </location>
</feature>
<evidence type="ECO:0000313" key="2">
    <source>
        <dbReference type="EMBL" id="ACB59208.1"/>
    </source>
</evidence>
<accession>B2D2H5</accession>
<dbReference type="AlphaFoldDB" id="B2D2H5"/>
<reference evidence="2" key="1">
    <citation type="journal article" date="2009" name="Plant Cell Rep.">
        <title>Comparative sequence analysis for Brassica oleracea with similar sequences in B. rapa and Arabidopsis thaliana.</title>
        <authorList>
            <person name="Qiu D."/>
            <person name="Gao M."/>
            <person name="Li G."/>
            <person name="Quiros C."/>
        </authorList>
    </citation>
    <scope>NUCLEOTIDE SEQUENCE</scope>
</reference>
<sequence length="72" mass="8418">MDFIGRLKMMQSDVNPHKADFAKQLDLDKTLSTSKQIGDLFSPDKWRENEEGNDDRRPHVRLHRIFGDTCES</sequence>
<proteinExistence type="predicted"/>
<dbReference type="EMBL" id="EU579454">
    <property type="protein sequence ID" value="ACB59208.1"/>
    <property type="molecule type" value="Genomic_DNA"/>
</dbReference>
<protein>
    <submittedName>
        <fullName evidence="2">Uncharacterized protein</fullName>
    </submittedName>
</protein>
<name>B2D2H5_BRAOL</name>
<feature type="region of interest" description="Disordered" evidence="1">
    <location>
        <begin position="38"/>
        <end position="60"/>
    </location>
</feature>
<organism evidence="2">
    <name type="scientific">Brassica oleracea</name>
    <name type="common">Wild cabbage</name>
    <dbReference type="NCBI Taxonomy" id="3712"/>
    <lineage>
        <taxon>Eukaryota</taxon>
        <taxon>Viridiplantae</taxon>
        <taxon>Streptophyta</taxon>
        <taxon>Embryophyta</taxon>
        <taxon>Tracheophyta</taxon>
        <taxon>Spermatophyta</taxon>
        <taxon>Magnoliopsida</taxon>
        <taxon>eudicotyledons</taxon>
        <taxon>Gunneridae</taxon>
        <taxon>Pentapetalae</taxon>
        <taxon>rosids</taxon>
        <taxon>malvids</taxon>
        <taxon>Brassicales</taxon>
        <taxon>Brassicaceae</taxon>
        <taxon>Brassiceae</taxon>
        <taxon>Brassica</taxon>
    </lineage>
</organism>